<evidence type="ECO:0000313" key="3">
    <source>
        <dbReference type="Proteomes" id="UP001162483"/>
    </source>
</evidence>
<keyword evidence="1" id="KW-1133">Transmembrane helix</keyword>
<protein>
    <submittedName>
        <fullName evidence="2">Uncharacterized protein</fullName>
    </submittedName>
</protein>
<keyword evidence="3" id="KW-1185">Reference proteome</keyword>
<gene>
    <name evidence="2" type="ORF">SPARVUS_LOCUS12693710</name>
</gene>
<accession>A0ABN9FSL1</accession>
<keyword evidence="1" id="KW-0812">Transmembrane</keyword>
<dbReference type="Proteomes" id="UP001162483">
    <property type="component" value="Unassembled WGS sequence"/>
</dbReference>
<keyword evidence="1" id="KW-0472">Membrane</keyword>
<feature type="transmembrane region" description="Helical" evidence="1">
    <location>
        <begin position="20"/>
        <end position="40"/>
    </location>
</feature>
<dbReference type="EMBL" id="CATNWA010017379">
    <property type="protein sequence ID" value="CAI9600042.1"/>
    <property type="molecule type" value="Genomic_DNA"/>
</dbReference>
<evidence type="ECO:0000256" key="1">
    <source>
        <dbReference type="SAM" id="Phobius"/>
    </source>
</evidence>
<sequence length="104" mass="12023">MDGRGDPRRAWCGWEGGPHHAVFLFIMVLVFKCNSPFFFLHYSSEIHLSLPQLKEKVFLEFISLKETMFTLSLLKVTKFSVTSGKVTSKLVNYSEEKKRLAFAF</sequence>
<organism evidence="2 3">
    <name type="scientific">Staurois parvus</name>
    <dbReference type="NCBI Taxonomy" id="386267"/>
    <lineage>
        <taxon>Eukaryota</taxon>
        <taxon>Metazoa</taxon>
        <taxon>Chordata</taxon>
        <taxon>Craniata</taxon>
        <taxon>Vertebrata</taxon>
        <taxon>Euteleostomi</taxon>
        <taxon>Amphibia</taxon>
        <taxon>Batrachia</taxon>
        <taxon>Anura</taxon>
        <taxon>Neobatrachia</taxon>
        <taxon>Ranoidea</taxon>
        <taxon>Ranidae</taxon>
        <taxon>Staurois</taxon>
    </lineage>
</organism>
<evidence type="ECO:0000313" key="2">
    <source>
        <dbReference type="EMBL" id="CAI9600042.1"/>
    </source>
</evidence>
<reference evidence="2" key="1">
    <citation type="submission" date="2023-05" db="EMBL/GenBank/DDBJ databases">
        <authorList>
            <person name="Stuckert A."/>
        </authorList>
    </citation>
    <scope>NUCLEOTIDE SEQUENCE</scope>
</reference>
<name>A0ABN9FSL1_9NEOB</name>
<feature type="non-terminal residue" evidence="2">
    <location>
        <position position="104"/>
    </location>
</feature>
<comment type="caution">
    <text evidence="2">The sequence shown here is derived from an EMBL/GenBank/DDBJ whole genome shotgun (WGS) entry which is preliminary data.</text>
</comment>
<proteinExistence type="predicted"/>